<keyword evidence="13 30" id="KW-1133">Transmembrane helix</keyword>
<evidence type="ECO:0000313" key="33">
    <source>
        <dbReference type="Proteomes" id="UP000532908"/>
    </source>
</evidence>
<dbReference type="Pfam" id="PF04116">
    <property type="entry name" value="FA_hydroxylase"/>
    <property type="match status" value="1"/>
</dbReference>
<dbReference type="FunFam" id="3.10.120.10:FF:000011">
    <property type="entry name" value="Fatty acid 2-hydroxylase"/>
    <property type="match status" value="1"/>
</dbReference>
<keyword evidence="12" id="KW-0492">Microsome</keyword>
<dbReference type="PANTHER" id="PTHR12863">
    <property type="entry name" value="FATTY ACID HYDROXYLASE"/>
    <property type="match status" value="1"/>
</dbReference>
<comment type="catalytic activity">
    <reaction evidence="21">
        <text>octadecanoate + 2 Fe(II)-[cytochrome b5] + O2 + 2 H(+) = (R)-2-hydroxyoctadecanoate + 2 Fe(III)-[cytochrome b5] + H2O</text>
        <dbReference type="Rhea" id="RHEA:39815"/>
        <dbReference type="Rhea" id="RHEA-COMP:10438"/>
        <dbReference type="Rhea" id="RHEA-COMP:10439"/>
        <dbReference type="ChEBI" id="CHEBI:15377"/>
        <dbReference type="ChEBI" id="CHEBI:15378"/>
        <dbReference type="ChEBI" id="CHEBI:15379"/>
        <dbReference type="ChEBI" id="CHEBI:25629"/>
        <dbReference type="ChEBI" id="CHEBI:29033"/>
        <dbReference type="ChEBI" id="CHEBI:29034"/>
        <dbReference type="ChEBI" id="CHEBI:57562"/>
    </reaction>
    <physiologicalReaction direction="left-to-right" evidence="21">
        <dbReference type="Rhea" id="RHEA:39816"/>
    </physiologicalReaction>
</comment>
<feature type="binding site" evidence="28">
    <location>
        <position position="319"/>
    </location>
    <ligand>
        <name>Zn(2+)</name>
        <dbReference type="ChEBI" id="CHEBI:29105"/>
        <label>1</label>
    </ligand>
</feature>
<comment type="similarity">
    <text evidence="4">Belongs to the sterol desaturase family. SCS7 subfamily.</text>
</comment>
<evidence type="ECO:0000256" key="14">
    <source>
        <dbReference type="ARBA" id="ARBA00023002"/>
    </source>
</evidence>
<reference evidence="32 33" key="1">
    <citation type="submission" date="2019-09" db="EMBL/GenBank/DDBJ databases">
        <title>Bird 10,000 Genomes (B10K) Project - Family phase.</title>
        <authorList>
            <person name="Zhang G."/>
        </authorList>
    </citation>
    <scope>NUCLEOTIDE SEQUENCE [LARGE SCALE GENOMIC DNA]</scope>
    <source>
        <strain evidence="32">B10K-DU-001-20</strain>
        <tissue evidence="32">Muscle</tissue>
    </source>
</reference>
<sequence>RSFSAAEVRSRCAQGACLVRCRRRLYDLSGFVRLHPGGEQLLRRRAGTDVTAALDGPPHRHSANARRWLEQYYLGEMESGDEQVPAATGWAGHGVCGGYGESRGRDVPGPGYTGSIGCPGAGVYRDLVDWQKPLLWQVGYLGEKYDEWVHQPVDRPIRLFHSDILEYLSKTAWYVVFMVWAPVVLYLSWVSYTSLAQGNTRLFSSFTTEYSIPVHKYYFPFIFLLGMFLWSLLEYLIHRFVFHMKPPASNYYLITLHFLLHGQHHKSPFDSSRLVFPPVPASLVMAFFYGILQLMLPQVLGLSVFVGGLCGYVIYDMMHYYLHYGSPKKGTYLYGLKAYHVKHHFEHQKSGFGISTRFWDHPFRTLIPEETFEKED</sequence>
<feature type="binding site" evidence="28">
    <location>
        <position position="265"/>
    </location>
    <ligand>
        <name>Zn(2+)</name>
        <dbReference type="ChEBI" id="CHEBI:29105"/>
        <label>1</label>
    </ligand>
</feature>
<keyword evidence="33" id="KW-1185">Reference proteome</keyword>
<evidence type="ECO:0000256" key="7">
    <source>
        <dbReference type="ARBA" id="ARBA00022692"/>
    </source>
</evidence>
<keyword evidence="15 29" id="KW-0408">Iron</keyword>
<keyword evidence="16" id="KW-0443">Lipid metabolism</keyword>
<feature type="binding site" evidence="28">
    <location>
        <position position="343"/>
    </location>
    <ligand>
        <name>Zn(2+)</name>
        <dbReference type="ChEBI" id="CHEBI:29105"/>
        <label>1</label>
    </ligand>
</feature>
<comment type="pathway">
    <text evidence="3">Lipid metabolism; fatty acid metabolism.</text>
</comment>
<evidence type="ECO:0000256" key="9">
    <source>
        <dbReference type="ARBA" id="ARBA00022824"/>
    </source>
</evidence>
<protein>
    <recommendedName>
        <fullName evidence="26">Fatty acid 2-hydroxylase</fullName>
    </recommendedName>
    <alternativeName>
        <fullName evidence="27">Fatty acid alpha-hydroxylase</fullName>
    </alternativeName>
</protein>
<evidence type="ECO:0000256" key="2">
    <source>
        <dbReference type="ARBA" id="ARBA00004477"/>
    </source>
</evidence>
<dbReference type="InterPro" id="IPR006694">
    <property type="entry name" value="Fatty_acid_hydroxylase"/>
</dbReference>
<evidence type="ECO:0000256" key="21">
    <source>
        <dbReference type="ARBA" id="ARBA00051625"/>
    </source>
</evidence>
<keyword evidence="8 28" id="KW-0479">Metal-binding</keyword>
<feature type="binding site" evidence="28">
    <location>
        <position position="261"/>
    </location>
    <ligand>
        <name>Zn(2+)</name>
        <dbReference type="ChEBI" id="CHEBI:29105"/>
        <label>1</label>
    </ligand>
</feature>
<evidence type="ECO:0000256" key="11">
    <source>
        <dbReference type="ARBA" id="ARBA00022833"/>
    </source>
</evidence>
<evidence type="ECO:0000256" key="10">
    <source>
        <dbReference type="ARBA" id="ARBA00022832"/>
    </source>
</evidence>
<feature type="binding site" evidence="28">
    <location>
        <position position="340"/>
    </location>
    <ligand>
        <name>Zn(2+)</name>
        <dbReference type="ChEBI" id="CHEBI:29105"/>
        <label>1</label>
    </ligand>
</feature>
<feature type="transmembrane region" description="Helical" evidence="30">
    <location>
        <begin position="172"/>
        <end position="192"/>
    </location>
</feature>
<dbReference type="SMART" id="SM01117">
    <property type="entry name" value="Cyt-b5"/>
    <property type="match status" value="1"/>
</dbReference>
<feature type="non-terminal residue" evidence="32">
    <location>
        <position position="1"/>
    </location>
</feature>
<evidence type="ECO:0000256" key="26">
    <source>
        <dbReference type="ARBA" id="ARBA00069158"/>
    </source>
</evidence>
<keyword evidence="17 30" id="KW-0472">Membrane</keyword>
<feature type="binding site" description="axial binding residue" evidence="29">
    <location>
        <position position="61"/>
    </location>
    <ligand>
        <name>heme</name>
        <dbReference type="ChEBI" id="CHEBI:30413"/>
    </ligand>
    <ligandPart>
        <name>Fe</name>
        <dbReference type="ChEBI" id="CHEBI:18248"/>
    </ligandPart>
</feature>
<dbReference type="Gene3D" id="3.10.120.10">
    <property type="entry name" value="Cytochrome b5-like heme/steroid binding domain"/>
    <property type="match status" value="1"/>
</dbReference>
<comment type="pathway">
    <text evidence="25">Sphingolipid metabolism; galactosylceramide biosynthesis.</text>
</comment>
<dbReference type="Proteomes" id="UP000532908">
    <property type="component" value="Unassembled WGS sequence"/>
</dbReference>
<accession>A0A7K9FKA6</accession>
<evidence type="ECO:0000256" key="20">
    <source>
        <dbReference type="ARBA" id="ARBA00051519"/>
    </source>
</evidence>
<comment type="catalytic activity">
    <reaction evidence="22">
        <text>hexadecanoate + 2 Fe(II)-[cytochrome b5] + O2 + 2 H(+) = (R)-2-hydroxyhexadecanoate + 2 Fe(III)-[cytochrome b5] + H2O</text>
        <dbReference type="Rhea" id="RHEA:38551"/>
        <dbReference type="Rhea" id="RHEA-COMP:10438"/>
        <dbReference type="Rhea" id="RHEA-COMP:10439"/>
        <dbReference type="ChEBI" id="CHEBI:7896"/>
        <dbReference type="ChEBI" id="CHEBI:15377"/>
        <dbReference type="ChEBI" id="CHEBI:15378"/>
        <dbReference type="ChEBI" id="CHEBI:15379"/>
        <dbReference type="ChEBI" id="CHEBI:29033"/>
        <dbReference type="ChEBI" id="CHEBI:29034"/>
        <dbReference type="ChEBI" id="CHEBI:75927"/>
    </reaction>
    <physiologicalReaction direction="left-to-right" evidence="22">
        <dbReference type="Rhea" id="RHEA:38552"/>
    </physiologicalReaction>
</comment>
<comment type="catalytic activity">
    <reaction evidence="20">
        <text>a 1,2-saturated fatty acid + 2 Fe(II)-[cytochrome b5] + O2 + 2 H(+) = a (R)-2-hydroxy fatty acid + 2 Fe(III)-[cytochrome b5] + H2O</text>
        <dbReference type="Rhea" id="RHEA:38855"/>
        <dbReference type="Rhea" id="RHEA-COMP:10438"/>
        <dbReference type="Rhea" id="RHEA-COMP:10439"/>
        <dbReference type="ChEBI" id="CHEBI:15377"/>
        <dbReference type="ChEBI" id="CHEBI:15378"/>
        <dbReference type="ChEBI" id="CHEBI:15379"/>
        <dbReference type="ChEBI" id="CHEBI:29033"/>
        <dbReference type="ChEBI" id="CHEBI:29034"/>
        <dbReference type="ChEBI" id="CHEBI:76177"/>
        <dbReference type="ChEBI" id="CHEBI:83955"/>
    </reaction>
    <physiologicalReaction direction="left-to-right" evidence="20">
        <dbReference type="Rhea" id="RHEA:38856"/>
    </physiologicalReaction>
</comment>
<evidence type="ECO:0000256" key="1">
    <source>
        <dbReference type="ARBA" id="ARBA00004154"/>
    </source>
</evidence>
<keyword evidence="7 30" id="KW-0812">Transmembrane</keyword>
<evidence type="ECO:0000256" key="18">
    <source>
        <dbReference type="ARBA" id="ARBA00023160"/>
    </source>
</evidence>
<feature type="non-terminal residue" evidence="32">
    <location>
        <position position="376"/>
    </location>
</feature>
<gene>
    <name evidence="32" type="primary">Fa2h</name>
    <name evidence="32" type="ORF">STEPAR_R01058</name>
</gene>
<dbReference type="GO" id="GO:0006633">
    <property type="term" value="P:fatty acid biosynthetic process"/>
    <property type="evidence" value="ECO:0007669"/>
    <property type="project" value="UniProtKB-KW"/>
</dbReference>
<dbReference type="PANTHER" id="PTHR12863:SF1">
    <property type="entry name" value="FATTY ACID 2-HYDROXYLASE"/>
    <property type="match status" value="1"/>
</dbReference>
<feature type="binding site" evidence="28">
    <location>
        <position position="243"/>
    </location>
    <ligand>
        <name>Zn(2+)</name>
        <dbReference type="ChEBI" id="CHEBI:29105"/>
        <label>1</label>
    </ligand>
</feature>
<dbReference type="InterPro" id="IPR036400">
    <property type="entry name" value="Cyt_B5-like_heme/steroid_sf"/>
</dbReference>
<dbReference type="InterPro" id="IPR018506">
    <property type="entry name" value="Cyt_B5_heme-BS"/>
</dbReference>
<organism evidence="32 33">
    <name type="scientific">Stercorarius parasiticus</name>
    <name type="common">Parasitic jaeger</name>
    <name type="synonym">Arctic skua</name>
    <dbReference type="NCBI Taxonomy" id="54059"/>
    <lineage>
        <taxon>Eukaryota</taxon>
        <taxon>Metazoa</taxon>
        <taxon>Chordata</taxon>
        <taxon>Craniata</taxon>
        <taxon>Vertebrata</taxon>
        <taxon>Euteleostomi</taxon>
        <taxon>Archelosauria</taxon>
        <taxon>Archosauria</taxon>
        <taxon>Dinosauria</taxon>
        <taxon>Saurischia</taxon>
        <taxon>Theropoda</taxon>
        <taxon>Coelurosauria</taxon>
        <taxon>Aves</taxon>
        <taxon>Neognathae</taxon>
        <taxon>Neoaves</taxon>
        <taxon>Charadriiformes</taxon>
        <taxon>Stercorariidae</taxon>
        <taxon>Stercorarius</taxon>
    </lineage>
</organism>
<feature type="binding site" evidence="28">
    <location>
        <position position="344"/>
    </location>
    <ligand>
        <name>Zn(2+)</name>
        <dbReference type="ChEBI" id="CHEBI:29105"/>
        <label>1</label>
    </ligand>
</feature>
<feature type="binding site" evidence="28">
    <location>
        <position position="264"/>
    </location>
    <ligand>
        <name>Zn(2+)</name>
        <dbReference type="ChEBI" id="CHEBI:29105"/>
        <label>1</label>
    </ligand>
</feature>
<comment type="caution">
    <text evidence="32">The sequence shown here is derived from an EMBL/GenBank/DDBJ whole genome shotgun (WGS) entry which is preliminary data.</text>
</comment>
<evidence type="ECO:0000256" key="13">
    <source>
        <dbReference type="ARBA" id="ARBA00022989"/>
    </source>
</evidence>
<comment type="cofactor">
    <cofactor evidence="28">
        <name>Zn(2+)</name>
        <dbReference type="ChEBI" id="CHEBI:29105"/>
    </cofactor>
    <text evidence="28">Binds 2 Zn(2+) ions per subunit that likely form a catalytic dimetal center.</text>
</comment>
<feature type="transmembrane region" description="Helical" evidence="30">
    <location>
        <begin position="298"/>
        <end position="315"/>
    </location>
</feature>
<evidence type="ECO:0000256" key="6">
    <source>
        <dbReference type="ARBA" id="ARBA00022617"/>
    </source>
</evidence>
<dbReference type="PIRSF" id="PIRSF005149">
    <property type="entry name" value="IPC-B_HD"/>
    <property type="match status" value="1"/>
</dbReference>
<keyword evidence="14" id="KW-0560">Oxidoreductase</keyword>
<keyword evidence="11 28" id="KW-0862">Zinc</keyword>
<keyword evidence="10" id="KW-0276">Fatty acid metabolism</keyword>
<keyword evidence="5" id="KW-0444">Lipid biosynthesis</keyword>
<comment type="function">
    <text evidence="24">Catalyzes the hydroxylation of free fatty acids at the C-2 position to produce 2-hydroxy fatty acids, which are building blocks of sphingolipids and glycosphingolipids common in neural tissue and epidermis. FA2H is stereospecific for the production of (R)-2-hydroxy fatty acids. Plays an essential role in the synthesis of galactosphingolipids of the myelin sheath. Responsible for the synthesis of sphingolipids and glycosphingolipids involved in the formation of epidermal lamellar bodies critical for skin permeability barrier. Participates in the synthesis of glycosphingolipids and a fraction of type II wax diesters in sebaceous gland, specifically regulating hair follicle homeostasis. Involved in the synthesis of sphingolipids of plasma membrane rafts, controlling lipid raft mobility and trafficking of raft-associated proteins.</text>
</comment>
<feature type="transmembrane region" description="Helical" evidence="30">
    <location>
        <begin position="274"/>
        <end position="292"/>
    </location>
</feature>
<evidence type="ECO:0000256" key="22">
    <source>
        <dbReference type="ARBA" id="ARBA00052862"/>
    </source>
</evidence>
<dbReference type="InterPro" id="IPR001199">
    <property type="entry name" value="Cyt_B5-like_heme/steroid-bd"/>
</dbReference>
<evidence type="ECO:0000256" key="8">
    <source>
        <dbReference type="ARBA" id="ARBA00022723"/>
    </source>
</evidence>
<dbReference type="PRINTS" id="PR00363">
    <property type="entry name" value="CYTOCHROMEB5"/>
</dbReference>
<comment type="subcellular location">
    <subcellularLocation>
        <location evidence="2">Endoplasmic reticulum membrane</location>
        <topology evidence="2">Multi-pass membrane protein</topology>
    </subcellularLocation>
    <subcellularLocation>
        <location evidence="1">Microsome membrane</location>
        <topology evidence="1">Multi-pass membrane protein</topology>
    </subcellularLocation>
</comment>
<keyword evidence="6 29" id="KW-0349">Heme</keyword>
<evidence type="ECO:0000256" key="5">
    <source>
        <dbReference type="ARBA" id="ARBA00022516"/>
    </source>
</evidence>
<evidence type="ECO:0000256" key="30">
    <source>
        <dbReference type="SAM" id="Phobius"/>
    </source>
</evidence>
<keyword evidence="9" id="KW-0256">Endoplasmic reticulum</keyword>
<evidence type="ECO:0000256" key="19">
    <source>
        <dbReference type="ARBA" id="ARBA00050698"/>
    </source>
</evidence>
<evidence type="ECO:0000256" key="17">
    <source>
        <dbReference type="ARBA" id="ARBA00023136"/>
    </source>
</evidence>
<dbReference type="EMBL" id="VWZL01003675">
    <property type="protein sequence ID" value="NXG89031.1"/>
    <property type="molecule type" value="Genomic_DNA"/>
</dbReference>
<evidence type="ECO:0000313" key="32">
    <source>
        <dbReference type="EMBL" id="NXG89031.1"/>
    </source>
</evidence>
<dbReference type="GO" id="GO:0080132">
    <property type="term" value="F:fatty acid 2-hydroxylase activity"/>
    <property type="evidence" value="ECO:0007669"/>
    <property type="project" value="InterPro"/>
</dbReference>
<dbReference type="Pfam" id="PF00173">
    <property type="entry name" value="Cyt-b5"/>
    <property type="match status" value="1"/>
</dbReference>
<feature type="binding site" evidence="28">
    <location>
        <position position="323"/>
    </location>
    <ligand>
        <name>Zn(2+)</name>
        <dbReference type="ChEBI" id="CHEBI:29105"/>
        <label>1</label>
    </ligand>
</feature>
<dbReference type="PROSITE" id="PS50255">
    <property type="entry name" value="CYTOCHROME_B5_2"/>
    <property type="match status" value="1"/>
</dbReference>
<comment type="catalytic activity">
    <reaction evidence="23">
        <text>tetracosanoate + 2 Fe(II)-[cytochrome b5] + O2 + 2 H(+) = (R)-2-hydroxytetracosanoate + 2 Fe(III)-[cytochrome b5] + H2O</text>
        <dbReference type="Rhea" id="RHEA:38559"/>
        <dbReference type="Rhea" id="RHEA-COMP:10438"/>
        <dbReference type="Rhea" id="RHEA-COMP:10439"/>
        <dbReference type="ChEBI" id="CHEBI:15377"/>
        <dbReference type="ChEBI" id="CHEBI:15378"/>
        <dbReference type="ChEBI" id="CHEBI:15379"/>
        <dbReference type="ChEBI" id="CHEBI:29033"/>
        <dbReference type="ChEBI" id="CHEBI:29034"/>
        <dbReference type="ChEBI" id="CHEBI:31014"/>
        <dbReference type="ChEBI" id="CHEBI:75935"/>
    </reaction>
    <physiologicalReaction direction="left-to-right" evidence="23">
        <dbReference type="Rhea" id="RHEA:38560"/>
    </physiologicalReaction>
</comment>
<comment type="catalytic activity">
    <reaction evidence="19">
        <text>docosanoate + 2 Fe(II)-[cytochrome b5] + O2 + 2 H(+) = 2-hydroxydocosanoate + 2 Fe(III)-[cytochrome b5] + H2O</text>
        <dbReference type="Rhea" id="RHEA:39819"/>
        <dbReference type="Rhea" id="RHEA-COMP:10438"/>
        <dbReference type="Rhea" id="RHEA-COMP:10439"/>
        <dbReference type="ChEBI" id="CHEBI:15377"/>
        <dbReference type="ChEBI" id="CHEBI:15378"/>
        <dbReference type="ChEBI" id="CHEBI:15379"/>
        <dbReference type="ChEBI" id="CHEBI:23858"/>
        <dbReference type="ChEBI" id="CHEBI:29033"/>
        <dbReference type="ChEBI" id="CHEBI:29034"/>
        <dbReference type="ChEBI" id="CHEBI:76722"/>
    </reaction>
    <physiologicalReaction direction="left-to-right" evidence="19">
        <dbReference type="Rhea" id="RHEA:39820"/>
    </physiologicalReaction>
</comment>
<evidence type="ECO:0000256" key="12">
    <source>
        <dbReference type="ARBA" id="ARBA00022848"/>
    </source>
</evidence>
<evidence type="ECO:0000256" key="23">
    <source>
        <dbReference type="ARBA" id="ARBA00053017"/>
    </source>
</evidence>
<evidence type="ECO:0000256" key="28">
    <source>
        <dbReference type="PIRSR" id="PIRSR005149-1"/>
    </source>
</evidence>
<dbReference type="SUPFAM" id="SSF55856">
    <property type="entry name" value="Cytochrome b5-like heme/steroid binding domain"/>
    <property type="match status" value="1"/>
</dbReference>
<evidence type="ECO:0000259" key="31">
    <source>
        <dbReference type="PROSITE" id="PS50255"/>
    </source>
</evidence>
<evidence type="ECO:0000256" key="27">
    <source>
        <dbReference type="ARBA" id="ARBA00078148"/>
    </source>
</evidence>
<proteinExistence type="inferred from homology"/>
<feature type="binding site" description="axial binding residue" evidence="29">
    <location>
        <position position="35"/>
    </location>
    <ligand>
        <name>heme</name>
        <dbReference type="ChEBI" id="CHEBI:30413"/>
    </ligand>
    <ligandPart>
        <name>Fe</name>
        <dbReference type="ChEBI" id="CHEBI:18248"/>
    </ligandPart>
</feature>
<keyword evidence="18" id="KW-0275">Fatty acid biosynthesis</keyword>
<dbReference type="InterPro" id="IPR014430">
    <property type="entry name" value="Scs7"/>
</dbReference>
<dbReference type="GO" id="GO:0046513">
    <property type="term" value="P:ceramide biosynthetic process"/>
    <property type="evidence" value="ECO:0007669"/>
    <property type="project" value="UniProtKB-ARBA"/>
</dbReference>
<feature type="binding site" evidence="28">
    <location>
        <position position="238"/>
    </location>
    <ligand>
        <name>Zn(2+)</name>
        <dbReference type="ChEBI" id="CHEBI:29105"/>
        <label>1</label>
    </ligand>
</feature>
<dbReference type="AlphaFoldDB" id="A0A7K9FKA6"/>
<evidence type="ECO:0000256" key="3">
    <source>
        <dbReference type="ARBA" id="ARBA00004872"/>
    </source>
</evidence>
<evidence type="ECO:0000256" key="25">
    <source>
        <dbReference type="ARBA" id="ARBA00060649"/>
    </source>
</evidence>
<dbReference type="GO" id="GO:0005789">
    <property type="term" value="C:endoplasmic reticulum membrane"/>
    <property type="evidence" value="ECO:0007669"/>
    <property type="project" value="UniProtKB-SubCell"/>
</dbReference>
<dbReference type="PROSITE" id="PS00191">
    <property type="entry name" value="CYTOCHROME_B5_1"/>
    <property type="match status" value="1"/>
</dbReference>
<feature type="transmembrane region" description="Helical" evidence="30">
    <location>
        <begin position="217"/>
        <end position="237"/>
    </location>
</feature>
<feature type="domain" description="Cytochrome b5 heme-binding" evidence="31">
    <location>
        <begin position="1"/>
        <end position="78"/>
    </location>
</feature>
<evidence type="ECO:0000256" key="4">
    <source>
        <dbReference type="ARBA" id="ARBA00005747"/>
    </source>
</evidence>
<dbReference type="GO" id="GO:0005506">
    <property type="term" value="F:iron ion binding"/>
    <property type="evidence" value="ECO:0007669"/>
    <property type="project" value="InterPro"/>
</dbReference>
<name>A0A7K9FKA6_STEPR</name>
<evidence type="ECO:0000256" key="29">
    <source>
        <dbReference type="PIRSR" id="PIRSR005149-50"/>
    </source>
</evidence>
<evidence type="ECO:0000256" key="16">
    <source>
        <dbReference type="ARBA" id="ARBA00023098"/>
    </source>
</evidence>
<dbReference type="GO" id="GO:0020037">
    <property type="term" value="F:heme binding"/>
    <property type="evidence" value="ECO:0007669"/>
    <property type="project" value="InterPro"/>
</dbReference>
<evidence type="ECO:0000256" key="24">
    <source>
        <dbReference type="ARBA" id="ARBA00054885"/>
    </source>
</evidence>
<comment type="cofactor">
    <cofactor evidence="29">
        <name>Fe cation</name>
        <dbReference type="ChEBI" id="CHEBI:24875"/>
    </cofactor>
</comment>
<evidence type="ECO:0000256" key="15">
    <source>
        <dbReference type="ARBA" id="ARBA00023004"/>
    </source>
</evidence>